<dbReference type="InterPro" id="IPR007015">
    <property type="entry name" value="DNA_pol_V/MYBBP1A"/>
</dbReference>
<evidence type="ECO:0000256" key="3">
    <source>
        <dbReference type="SAM" id="MobiDB-lite"/>
    </source>
</evidence>
<organism evidence="4 5">
    <name type="scientific">Antrodiella citrinella</name>
    <dbReference type="NCBI Taxonomy" id="2447956"/>
    <lineage>
        <taxon>Eukaryota</taxon>
        <taxon>Fungi</taxon>
        <taxon>Dikarya</taxon>
        <taxon>Basidiomycota</taxon>
        <taxon>Agaricomycotina</taxon>
        <taxon>Agaricomycetes</taxon>
        <taxon>Polyporales</taxon>
        <taxon>Steccherinaceae</taxon>
        <taxon>Antrodiella</taxon>
    </lineage>
</organism>
<dbReference type="Proteomes" id="UP000308730">
    <property type="component" value="Unassembled WGS sequence"/>
</dbReference>
<feature type="compositionally biased region" description="Acidic residues" evidence="3">
    <location>
        <begin position="655"/>
        <end position="669"/>
    </location>
</feature>
<reference evidence="4 5" key="1">
    <citation type="submission" date="2019-02" db="EMBL/GenBank/DDBJ databases">
        <title>Genome sequencing of the rare red list fungi Antrodiella citrinella (Flaviporus citrinellus).</title>
        <authorList>
            <person name="Buettner E."/>
            <person name="Kellner H."/>
        </authorList>
    </citation>
    <scope>NUCLEOTIDE SEQUENCE [LARGE SCALE GENOMIC DNA]</scope>
    <source>
        <strain evidence="4 5">DSM 108506</strain>
    </source>
</reference>
<dbReference type="EMBL" id="SGPM01000012">
    <property type="protein sequence ID" value="THH32974.1"/>
    <property type="molecule type" value="Genomic_DNA"/>
</dbReference>
<dbReference type="OrthoDB" id="342531at2759"/>
<dbReference type="GO" id="GO:0000182">
    <property type="term" value="F:rDNA binding"/>
    <property type="evidence" value="ECO:0007669"/>
    <property type="project" value="TreeGrafter"/>
</dbReference>
<evidence type="ECO:0008006" key="6">
    <source>
        <dbReference type="Google" id="ProtNLM"/>
    </source>
</evidence>
<evidence type="ECO:0000256" key="1">
    <source>
        <dbReference type="ARBA" id="ARBA00004123"/>
    </source>
</evidence>
<dbReference type="AlphaFoldDB" id="A0A4S4N215"/>
<comment type="caution">
    <text evidence="4">The sequence shown here is derived from an EMBL/GenBank/DDBJ whole genome shotgun (WGS) entry which is preliminary data.</text>
</comment>
<accession>A0A4S4N215</accession>
<comment type="subcellular location">
    <subcellularLocation>
        <location evidence="1">Nucleus</location>
    </subcellularLocation>
</comment>
<feature type="compositionally biased region" description="Basic residues" evidence="3">
    <location>
        <begin position="1057"/>
        <end position="1071"/>
    </location>
</feature>
<feature type="compositionally biased region" description="Basic and acidic residues" evidence="3">
    <location>
        <begin position="1033"/>
        <end position="1047"/>
    </location>
</feature>
<dbReference type="GO" id="GO:0006355">
    <property type="term" value="P:regulation of DNA-templated transcription"/>
    <property type="evidence" value="ECO:0007669"/>
    <property type="project" value="InterPro"/>
</dbReference>
<dbReference type="Pfam" id="PF04931">
    <property type="entry name" value="DNA_pol_phi"/>
    <property type="match status" value="1"/>
</dbReference>
<proteinExistence type="predicted"/>
<evidence type="ECO:0000313" key="5">
    <source>
        <dbReference type="Proteomes" id="UP000308730"/>
    </source>
</evidence>
<keyword evidence="5" id="KW-1185">Reference proteome</keyword>
<dbReference type="PANTHER" id="PTHR13213">
    <property type="entry name" value="MYB-BINDING PROTEIN 1A FAMILY MEMBER"/>
    <property type="match status" value="1"/>
</dbReference>
<name>A0A4S4N215_9APHY</name>
<feature type="compositionally biased region" description="Acidic residues" evidence="3">
    <location>
        <begin position="634"/>
        <end position="647"/>
    </location>
</feature>
<keyword evidence="2" id="KW-0539">Nucleus</keyword>
<evidence type="ECO:0000256" key="2">
    <source>
        <dbReference type="ARBA" id="ARBA00023242"/>
    </source>
</evidence>
<feature type="region of interest" description="Disordered" evidence="3">
    <location>
        <begin position="628"/>
        <end position="669"/>
    </location>
</feature>
<protein>
    <recommendedName>
        <fullName evidence="6">DNA polymerase phi subunit</fullName>
    </recommendedName>
</protein>
<dbReference type="PANTHER" id="PTHR13213:SF2">
    <property type="entry name" value="MYB-BINDING PROTEIN 1A"/>
    <property type="match status" value="1"/>
</dbReference>
<evidence type="ECO:0000313" key="4">
    <source>
        <dbReference type="EMBL" id="THH32974.1"/>
    </source>
</evidence>
<dbReference type="GO" id="GO:0005730">
    <property type="term" value="C:nucleolus"/>
    <property type="evidence" value="ECO:0007669"/>
    <property type="project" value="InterPro"/>
</dbReference>
<feature type="region of interest" description="Disordered" evidence="3">
    <location>
        <begin position="1027"/>
        <end position="1071"/>
    </location>
</feature>
<sequence>MDASRTQGSATGQEERDVLFARLFGLTSVIQSGLITRQTPLPSSASSSATPSDAATFAAIVDHLLALADSKSWLREGAWWGLALAVDGLGAAANLPWQEEALATIIETLYVTNKQWIPEKIALTVKLQKLSPNADWKKLLSPTLKHPEILASGNFVPLARILKDIGMDEDEGVDSKSTAGSWTPTVPFVWDIVLDQMLSPSDAGKSSNRSFPEFFRILVDESLFAIAASPERKYWGFQIFRKSLFRASAADMPMLFTKNFMRTWINHLSNSDRYLHKAAKQVANDILVLVKQNPKLAFTLILQLTGVNGSHQFDRLTKTKTVETILTSMDVDGIQSYLDYLLQQVNENDGSTDDISAINARRLWIVDQMAALLRNGAIPKTGPWVQQVLDWLVTHGLFTVRKKSAKSNLVALHTVPSPVFSDDLHKSCRLRLLSCLADLTSHASVIQVDDKSVKVTGTASDGELWISKCLATIEQLADDADHVKWFADIDKEDLAQRRSAIQLVRRLHQIWGDKEDLARGTELLLAASIVRQCCSSDEDGEGEDSDALEDCTDAARRLFPEKKKKKASSSETDSHAEPIDVLIDIVIRFLEAGTNFMRSVANQTFTLLSGSLEAGSIDLIVAQLASPDPAELAADSDDDMDEDTEAGEDAKESDNESGDDEDSDDDGEIEDDPLLRAAIEEALSVNGIKASEGDSDDDSDEEFMDDEQMMAIDDQLAAVFKARADERGGRGKSFGFANREATHFKNRVLDLVDLYLKKHSSSEFAIRFLSPLAELITGSGTDEKQLIDKATGILRSRLGKSKETPAIIDKEDAVAILEDLHVRARTAVSSEILATLSACSLYLCRALLQSDAKQKVVDTYRESLKDFMTRKASRLNNHFFQDSFRKCPAVGWEVRSALLELGGKAVNGYRKAQAYQLLQVVMNQLSTLHVDDTEILAFMPSLSTSIEEILTTACEDGSLTAPQAREVLRLAQSAARHTKRVASTIEEVSSVWQPTRWQGLARKLSSSDSLKSSTGLQNMCKQVAQLGEAGTATDKKTQESSKRKIDVSEDDIVASKPTKRKKTKKAQKTKA</sequence>
<gene>
    <name evidence="4" type="ORF">EUX98_g1203</name>
</gene>